<feature type="region of interest" description="Disordered" evidence="14">
    <location>
        <begin position="231"/>
        <end position="367"/>
    </location>
</feature>
<dbReference type="PANTHER" id="PTHR42724">
    <property type="entry name" value="TETRAACYLDISACCHARIDE 4'-KINASE"/>
    <property type="match status" value="1"/>
</dbReference>
<dbReference type="HAMAP" id="MF_00409">
    <property type="entry name" value="LpxK"/>
    <property type="match status" value="1"/>
</dbReference>
<evidence type="ECO:0000256" key="14">
    <source>
        <dbReference type="SAM" id="MobiDB-lite"/>
    </source>
</evidence>
<proteinExistence type="inferred from homology"/>
<dbReference type="SUPFAM" id="SSF52540">
    <property type="entry name" value="P-loop containing nucleoside triphosphate hydrolases"/>
    <property type="match status" value="1"/>
</dbReference>
<dbReference type="GO" id="GO:0009244">
    <property type="term" value="P:lipopolysaccharide core region biosynthetic process"/>
    <property type="evidence" value="ECO:0007669"/>
    <property type="project" value="TreeGrafter"/>
</dbReference>
<dbReference type="NCBIfam" id="TIGR00682">
    <property type="entry name" value="lpxK"/>
    <property type="match status" value="1"/>
</dbReference>
<protein>
    <recommendedName>
        <fullName evidence="4 13">Tetraacyldisaccharide 4'-kinase</fullName>
        <ecNumber evidence="3 13">2.7.1.130</ecNumber>
    </recommendedName>
    <alternativeName>
        <fullName evidence="12 13">Lipid A 4'-kinase</fullName>
    </alternativeName>
</protein>
<dbReference type="InterPro" id="IPR003758">
    <property type="entry name" value="LpxK"/>
</dbReference>
<comment type="similarity">
    <text evidence="13">Belongs to the LpxK family.</text>
</comment>
<dbReference type="GO" id="GO:0009245">
    <property type="term" value="P:lipid A biosynthetic process"/>
    <property type="evidence" value="ECO:0007669"/>
    <property type="project" value="UniProtKB-UniRule"/>
</dbReference>
<sequence>MKSEALRQRVETWLLAVWFGYPRGWQKRIYRLAWPILNQLSKLVDREARRRALKVERLPGSARPAVIVVGNLVVGGSGKTPMVIALARLLTAQGLKVGLLARGYRARGNRVPRLIDARTPPDEAGDEALLLAQTGLPVAVGSRRREALDLLCSTHPGLDVVISDDGLQHAALPRTLELVMMHPMGLGNGHCLPAGPLREPIERLNTVDALLLPEALMPAARADLKARGLLARDDGHDRDEVGTEGASVSGSNPASTVASGPAMAPTPSSAPTQVSAQASTPASASAPAAPSTSIPAWGPMAGSPVSTGGCAHRKPPTRSTAASMTTPAAGRARSTPPARPPRAFGVRTETGSIHPLGQNPSSTPETPETFVARHQGQTLAAVAGISRPERFFGSLRKLGLDITKYPLPDHARISPEWLASLPEATLIMTAKDAVKCQDFPDVLKQRCWVLDIEAVPEPALLEWLLPRLGAAAPAAAGTSRSS</sequence>
<dbReference type="GO" id="GO:0009029">
    <property type="term" value="F:lipid-A 4'-kinase activity"/>
    <property type="evidence" value="ECO:0007669"/>
    <property type="project" value="UniProtKB-UniRule"/>
</dbReference>
<evidence type="ECO:0000256" key="12">
    <source>
        <dbReference type="ARBA" id="ARBA00029757"/>
    </source>
</evidence>
<dbReference type="UniPathway" id="UPA00359">
    <property type="reaction ID" value="UER00482"/>
</dbReference>
<dbReference type="PANTHER" id="PTHR42724:SF1">
    <property type="entry name" value="TETRAACYLDISACCHARIDE 4'-KINASE, MITOCHONDRIAL-RELATED"/>
    <property type="match status" value="1"/>
</dbReference>
<keyword evidence="8 13" id="KW-0547">Nucleotide-binding</keyword>
<keyword evidence="9 13" id="KW-0418">Kinase</keyword>
<evidence type="ECO:0000256" key="11">
    <source>
        <dbReference type="ARBA" id="ARBA00023098"/>
    </source>
</evidence>
<keyword evidence="11 13" id="KW-0443">Lipid metabolism</keyword>
<evidence type="ECO:0000256" key="4">
    <source>
        <dbReference type="ARBA" id="ARBA00016436"/>
    </source>
</evidence>
<evidence type="ECO:0000313" key="15">
    <source>
        <dbReference type="EMBL" id="RRN45208.1"/>
    </source>
</evidence>
<evidence type="ECO:0000256" key="5">
    <source>
        <dbReference type="ARBA" id="ARBA00022516"/>
    </source>
</evidence>
<name>A0A426FRA5_9BURK</name>
<evidence type="ECO:0000256" key="3">
    <source>
        <dbReference type="ARBA" id="ARBA00012071"/>
    </source>
</evidence>
<accession>A0A426FRA5</accession>
<keyword evidence="7 13" id="KW-0808">Transferase</keyword>
<feature type="compositionally biased region" description="Low complexity" evidence="14">
    <location>
        <begin position="258"/>
        <end position="296"/>
    </location>
</feature>
<keyword evidence="10 13" id="KW-0067">ATP-binding</keyword>
<comment type="function">
    <text evidence="1 13">Transfers the gamma-phosphate of ATP to the 4'-position of a tetraacyldisaccharide 1-phosphate intermediate (termed DS-1-P) to form tetraacyldisaccharide 1,4'-bis-phosphate (lipid IVA).</text>
</comment>
<feature type="binding site" evidence="13">
    <location>
        <begin position="73"/>
        <end position="80"/>
    </location>
    <ligand>
        <name>ATP</name>
        <dbReference type="ChEBI" id="CHEBI:30616"/>
    </ligand>
</feature>
<keyword evidence="6 13" id="KW-0441">Lipid A biosynthesis</keyword>
<comment type="caution">
    <text evidence="15">The sequence shown here is derived from an EMBL/GenBank/DDBJ whole genome shotgun (WGS) entry which is preliminary data.</text>
</comment>
<evidence type="ECO:0000256" key="9">
    <source>
        <dbReference type="ARBA" id="ARBA00022777"/>
    </source>
</evidence>
<organism evidence="15 16">
    <name type="scientific">Lautropia dentalis</name>
    <dbReference type="NCBI Taxonomy" id="2490857"/>
    <lineage>
        <taxon>Bacteria</taxon>
        <taxon>Pseudomonadati</taxon>
        <taxon>Pseudomonadota</taxon>
        <taxon>Betaproteobacteria</taxon>
        <taxon>Burkholderiales</taxon>
        <taxon>Burkholderiaceae</taxon>
        <taxon>Lautropia</taxon>
    </lineage>
</organism>
<dbReference type="EC" id="2.7.1.130" evidence="3 13"/>
<evidence type="ECO:0000256" key="6">
    <source>
        <dbReference type="ARBA" id="ARBA00022556"/>
    </source>
</evidence>
<keyword evidence="5 13" id="KW-0444">Lipid biosynthesis</keyword>
<dbReference type="InterPro" id="IPR027417">
    <property type="entry name" value="P-loop_NTPase"/>
</dbReference>
<evidence type="ECO:0000256" key="1">
    <source>
        <dbReference type="ARBA" id="ARBA00002274"/>
    </source>
</evidence>
<comment type="pathway">
    <text evidence="2 13">Glycolipid biosynthesis; lipid IV(A) biosynthesis; lipid IV(A) from (3R)-3-hydroxytetradecanoyl-[acyl-carrier-protein] and UDP-N-acetyl-alpha-D-glucosamine: step 6/6.</text>
</comment>
<dbReference type="GO" id="GO:0005886">
    <property type="term" value="C:plasma membrane"/>
    <property type="evidence" value="ECO:0007669"/>
    <property type="project" value="TreeGrafter"/>
</dbReference>
<comment type="catalytic activity">
    <reaction evidence="13">
        <text>a lipid A disaccharide + ATP = a lipid IVA + ADP + H(+)</text>
        <dbReference type="Rhea" id="RHEA:67840"/>
        <dbReference type="ChEBI" id="CHEBI:15378"/>
        <dbReference type="ChEBI" id="CHEBI:30616"/>
        <dbReference type="ChEBI" id="CHEBI:176343"/>
        <dbReference type="ChEBI" id="CHEBI:176425"/>
        <dbReference type="ChEBI" id="CHEBI:456216"/>
        <dbReference type="EC" id="2.7.1.130"/>
    </reaction>
</comment>
<evidence type="ECO:0000256" key="8">
    <source>
        <dbReference type="ARBA" id="ARBA00022741"/>
    </source>
</evidence>
<reference evidence="15 16" key="1">
    <citation type="submission" date="2018-11" db="EMBL/GenBank/DDBJ databases">
        <title>Genome sequencing of Lautropia sp. KCOM 2505 (= ChDC F240).</title>
        <authorList>
            <person name="Kook J.-K."/>
            <person name="Park S.-N."/>
            <person name="Lim Y.K."/>
        </authorList>
    </citation>
    <scope>NUCLEOTIDE SEQUENCE [LARGE SCALE GENOMIC DNA]</scope>
    <source>
        <strain evidence="15 16">KCOM 2505</strain>
    </source>
</reference>
<feature type="compositionally biased region" description="Low complexity" evidence="14">
    <location>
        <begin position="325"/>
        <end position="336"/>
    </location>
</feature>
<evidence type="ECO:0000313" key="16">
    <source>
        <dbReference type="Proteomes" id="UP000270261"/>
    </source>
</evidence>
<dbReference type="EMBL" id="RRUE01000001">
    <property type="protein sequence ID" value="RRN45208.1"/>
    <property type="molecule type" value="Genomic_DNA"/>
</dbReference>
<gene>
    <name evidence="13 15" type="primary">lpxK</name>
    <name evidence="15" type="ORF">EHV23_02915</name>
</gene>
<dbReference type="OrthoDB" id="9766423at2"/>
<dbReference type="RefSeq" id="WP_125094638.1">
    <property type="nucleotide sequence ID" value="NZ_RRUE01000001.1"/>
</dbReference>
<evidence type="ECO:0000256" key="13">
    <source>
        <dbReference type="HAMAP-Rule" id="MF_00409"/>
    </source>
</evidence>
<dbReference type="AlphaFoldDB" id="A0A426FRA5"/>
<feature type="compositionally biased region" description="Basic and acidic residues" evidence="14">
    <location>
        <begin position="231"/>
        <end position="241"/>
    </location>
</feature>
<keyword evidence="16" id="KW-1185">Reference proteome</keyword>
<evidence type="ECO:0000256" key="10">
    <source>
        <dbReference type="ARBA" id="ARBA00022840"/>
    </source>
</evidence>
<evidence type="ECO:0000256" key="7">
    <source>
        <dbReference type="ARBA" id="ARBA00022679"/>
    </source>
</evidence>
<feature type="compositionally biased region" description="Polar residues" evidence="14">
    <location>
        <begin position="246"/>
        <end position="257"/>
    </location>
</feature>
<dbReference type="Proteomes" id="UP000270261">
    <property type="component" value="Unassembled WGS sequence"/>
</dbReference>
<evidence type="ECO:0000256" key="2">
    <source>
        <dbReference type="ARBA" id="ARBA00004870"/>
    </source>
</evidence>
<dbReference type="GO" id="GO:0005524">
    <property type="term" value="F:ATP binding"/>
    <property type="evidence" value="ECO:0007669"/>
    <property type="project" value="UniProtKB-UniRule"/>
</dbReference>
<dbReference type="Pfam" id="PF02606">
    <property type="entry name" value="LpxK"/>
    <property type="match status" value="2"/>
</dbReference>